<dbReference type="OrthoDB" id="9180462at2"/>
<dbReference type="Proteomes" id="UP000295717">
    <property type="component" value="Unassembled WGS sequence"/>
</dbReference>
<evidence type="ECO:0000313" key="2">
    <source>
        <dbReference type="Proteomes" id="UP000295717"/>
    </source>
</evidence>
<protein>
    <submittedName>
        <fullName evidence="1">Uncharacterized protein DUF4435</fullName>
    </submittedName>
</protein>
<evidence type="ECO:0000313" key="1">
    <source>
        <dbReference type="EMBL" id="TCT19476.1"/>
    </source>
</evidence>
<proteinExistence type="predicted"/>
<name>A0A4R3MVD9_9GAMM</name>
<sequence>MSLDGKRDRIRQELIGAQPKRAFLVEGADDKAAFRILLERFVPGWEQRWAIAEAGNKRQLQELLALEPDWVGLVDRDEWDEAVIADRQAQLPNLMILPRFCLENYLIDPSELWPAIPPRRQMDVPGGEAAFRSRIESQLSGFRRHGALWKVVTPLWSGLRALGFKEALASESSLATAQDDAEIQRILGEWDALLDPARIFADFQARLTAADAVTPSEQLAHWVHGKVFWEKVVNPTMNATLGQMAEGERRRKILRKLPQPADLQPVFDRLASI</sequence>
<accession>A0A4R3MVD9</accession>
<dbReference type="EMBL" id="SMAO01000008">
    <property type="protein sequence ID" value="TCT19476.1"/>
    <property type="molecule type" value="Genomic_DNA"/>
</dbReference>
<comment type="caution">
    <text evidence="1">The sequence shown here is derived from an EMBL/GenBank/DDBJ whole genome shotgun (WGS) entry which is preliminary data.</text>
</comment>
<gene>
    <name evidence="1" type="ORF">EDC35_10882</name>
</gene>
<keyword evidence="2" id="KW-1185">Reference proteome</keyword>
<dbReference type="RefSeq" id="WP_132977989.1">
    <property type="nucleotide sequence ID" value="NZ_SMAO01000008.1"/>
</dbReference>
<reference evidence="1 2" key="1">
    <citation type="submission" date="2019-03" db="EMBL/GenBank/DDBJ databases">
        <title>Genomic Encyclopedia of Type Strains, Phase IV (KMG-IV): sequencing the most valuable type-strain genomes for metagenomic binning, comparative biology and taxonomic classification.</title>
        <authorList>
            <person name="Goeker M."/>
        </authorList>
    </citation>
    <scope>NUCLEOTIDE SEQUENCE [LARGE SCALE GENOMIC DNA]</scope>
    <source>
        <strain evidence="1 2">DSM 13587</strain>
    </source>
</reference>
<organism evidence="1 2">
    <name type="scientific">Thiobaca trueperi</name>
    <dbReference type="NCBI Taxonomy" id="127458"/>
    <lineage>
        <taxon>Bacteria</taxon>
        <taxon>Pseudomonadati</taxon>
        <taxon>Pseudomonadota</taxon>
        <taxon>Gammaproteobacteria</taxon>
        <taxon>Chromatiales</taxon>
        <taxon>Chromatiaceae</taxon>
        <taxon>Thiobaca</taxon>
    </lineage>
</organism>
<dbReference type="AlphaFoldDB" id="A0A4R3MVD9"/>